<dbReference type="Gene3D" id="3.40.109.10">
    <property type="entry name" value="NADH Oxidase"/>
    <property type="match status" value="1"/>
</dbReference>
<gene>
    <name evidence="2" type="ORF">BIN_B_03765</name>
</gene>
<dbReference type="InterPro" id="IPR029479">
    <property type="entry name" value="Nitroreductase"/>
</dbReference>
<dbReference type="AlphaFoldDB" id="A0A653EVQ9"/>
<evidence type="ECO:0000259" key="1">
    <source>
        <dbReference type="Pfam" id="PF00881"/>
    </source>
</evidence>
<dbReference type="GO" id="GO:0016491">
    <property type="term" value="F:oxidoreductase activity"/>
    <property type="evidence" value="ECO:0007669"/>
    <property type="project" value="InterPro"/>
</dbReference>
<dbReference type="Pfam" id="PF00881">
    <property type="entry name" value="Nitroreductase"/>
    <property type="match status" value="1"/>
</dbReference>
<reference evidence="2" key="1">
    <citation type="submission" date="2019-05" db="EMBL/GenBank/DDBJ databases">
        <authorList>
            <person name="Naeem R."/>
            <person name="Antony C."/>
            <person name="Guan Q."/>
        </authorList>
    </citation>
    <scope>NUCLEOTIDE SEQUENCE</scope>
    <source>
        <strain evidence="2">2</strain>
    </source>
</reference>
<sequence>MMNKWRLALGAVLTTIAILGAHYLIENRDNTGVNQQAEPIGNHLKLPAVRLDSPVSFESAMQHRRSVRNYADKPLFLGEVSQLLWSAQGIILKGVYRTAPSAGALYPLEVYLLVGAVDGLETGIYKYLPSGHQLLKVSSQDKRDDLYLAALKQEPIRKAPIVIVFAAVYQRTQVKYGDRAQRYVDMEVGSATQNVYLQATALDLGTAFIGAFSDEQVKTTLSLAEDEQALGLMPVGRPRARR</sequence>
<dbReference type="InterPro" id="IPR020051">
    <property type="entry name" value="SagB-type_dehydrogenase"/>
</dbReference>
<protein>
    <submittedName>
        <fullName evidence="2">Nitroreductase family protein</fullName>
    </submittedName>
</protein>
<dbReference type="InterPro" id="IPR000415">
    <property type="entry name" value="Nitroreductase-like"/>
</dbReference>
<dbReference type="SUPFAM" id="SSF55469">
    <property type="entry name" value="FMN-dependent nitroreductase-like"/>
    <property type="match status" value="1"/>
</dbReference>
<dbReference type="NCBIfam" id="TIGR03605">
    <property type="entry name" value="antibiot_sagB"/>
    <property type="match status" value="1"/>
</dbReference>
<dbReference type="PANTHER" id="PTHR43745">
    <property type="entry name" value="NITROREDUCTASE MJ1384-RELATED"/>
    <property type="match status" value="1"/>
</dbReference>
<dbReference type="InterPro" id="IPR052544">
    <property type="entry name" value="Bacteriocin_Proc_Enz"/>
</dbReference>
<dbReference type="RefSeq" id="WP_204801649.1">
    <property type="nucleotide sequence ID" value="NZ_CAJMWM010000001.1"/>
</dbReference>
<dbReference type="CDD" id="cd02142">
    <property type="entry name" value="McbC_SagB-like_oxidoreductase"/>
    <property type="match status" value="1"/>
</dbReference>
<organism evidence="2">
    <name type="scientific">Mycobacterium riyadhense</name>
    <dbReference type="NCBI Taxonomy" id="486698"/>
    <lineage>
        <taxon>Bacteria</taxon>
        <taxon>Bacillati</taxon>
        <taxon>Actinomycetota</taxon>
        <taxon>Actinomycetes</taxon>
        <taxon>Mycobacteriales</taxon>
        <taxon>Mycobacteriaceae</taxon>
        <taxon>Mycobacterium</taxon>
    </lineage>
</organism>
<evidence type="ECO:0000313" key="2">
    <source>
        <dbReference type="EMBL" id="VTP00846.1"/>
    </source>
</evidence>
<dbReference type="EMBL" id="LR589109">
    <property type="protein sequence ID" value="VTP00846.1"/>
    <property type="molecule type" value="Genomic_DNA"/>
</dbReference>
<accession>A0A653EVQ9</accession>
<name>A0A653EVQ9_9MYCO</name>
<proteinExistence type="predicted"/>
<dbReference type="PANTHER" id="PTHR43745:SF2">
    <property type="entry name" value="NITROREDUCTASE MJ1384-RELATED"/>
    <property type="match status" value="1"/>
</dbReference>
<feature type="domain" description="Nitroreductase" evidence="1">
    <location>
        <begin position="63"/>
        <end position="237"/>
    </location>
</feature>